<sequence>MTVALPSPRSRKIGSLLREGDQVNEFAAALRTAIRCINNSNKYYEKIIRNAIKGAGTDEDALTRVIVTRAEKDLKVIKEVYYKRNSVTLEQAVAKDTSGDYNAFLLTLLGKAD</sequence>
<dbReference type="Proteomes" id="UP000027120">
    <property type="component" value="Unassembled WGS sequence"/>
</dbReference>
<name>A0A067H6A5_CITSI</name>
<keyword evidence="3" id="KW-0106">Calcium</keyword>
<dbReference type="AlphaFoldDB" id="A0A067H6A5"/>
<dbReference type="PROSITE" id="PS00223">
    <property type="entry name" value="ANNEXIN_1"/>
    <property type="match status" value="1"/>
</dbReference>
<dbReference type="FunFam" id="1.10.220.10:FF:000001">
    <property type="entry name" value="Annexin"/>
    <property type="match status" value="1"/>
</dbReference>
<evidence type="ECO:0000256" key="2">
    <source>
        <dbReference type="ARBA" id="ARBA00023216"/>
    </source>
</evidence>
<comment type="domain">
    <text evidence="3">A pair of annexin repeats may form one binding site for calcium and phospholipid.</text>
</comment>
<keyword evidence="5" id="KW-1185">Reference proteome</keyword>
<organism evidence="4 5">
    <name type="scientific">Citrus sinensis</name>
    <name type="common">Sweet orange</name>
    <name type="synonym">Citrus aurantium var. sinensis</name>
    <dbReference type="NCBI Taxonomy" id="2711"/>
    <lineage>
        <taxon>Eukaryota</taxon>
        <taxon>Viridiplantae</taxon>
        <taxon>Streptophyta</taxon>
        <taxon>Embryophyta</taxon>
        <taxon>Tracheophyta</taxon>
        <taxon>Spermatophyta</taxon>
        <taxon>Magnoliopsida</taxon>
        <taxon>eudicotyledons</taxon>
        <taxon>Gunneridae</taxon>
        <taxon>Pentapetalae</taxon>
        <taxon>rosids</taxon>
        <taxon>malvids</taxon>
        <taxon>Sapindales</taxon>
        <taxon>Rutaceae</taxon>
        <taxon>Aurantioideae</taxon>
        <taxon>Citrus</taxon>
    </lineage>
</organism>
<evidence type="ECO:0000313" key="4">
    <source>
        <dbReference type="EMBL" id="KDO83187.1"/>
    </source>
</evidence>
<dbReference type="InterPro" id="IPR018252">
    <property type="entry name" value="Annexin_repeat_CS"/>
</dbReference>
<dbReference type="GO" id="GO:0005509">
    <property type="term" value="F:calcium ion binding"/>
    <property type="evidence" value="ECO:0007669"/>
    <property type="project" value="InterPro"/>
</dbReference>
<dbReference type="PaxDb" id="2711-XP_006482996.1"/>
<dbReference type="EMBL" id="KK784875">
    <property type="protein sequence ID" value="KDO83187.1"/>
    <property type="molecule type" value="Genomic_DNA"/>
</dbReference>
<dbReference type="SMR" id="A0A067H6A5"/>
<dbReference type="PRINTS" id="PR00196">
    <property type="entry name" value="ANNEXIN"/>
</dbReference>
<dbReference type="SMART" id="SM00335">
    <property type="entry name" value="ANX"/>
    <property type="match status" value="1"/>
</dbReference>
<dbReference type="InterPro" id="IPR001464">
    <property type="entry name" value="Annexin"/>
</dbReference>
<dbReference type="InterPro" id="IPR018502">
    <property type="entry name" value="Annexin_repeat"/>
</dbReference>
<keyword evidence="1 3" id="KW-0677">Repeat</keyword>
<dbReference type="PANTHER" id="PTHR10502">
    <property type="entry name" value="ANNEXIN"/>
    <property type="match status" value="1"/>
</dbReference>
<protein>
    <recommendedName>
        <fullName evidence="3">Annexin</fullName>
    </recommendedName>
</protein>
<evidence type="ECO:0000256" key="3">
    <source>
        <dbReference type="RuleBase" id="RU003540"/>
    </source>
</evidence>
<dbReference type="GO" id="GO:0005544">
    <property type="term" value="F:calcium-dependent phospholipid binding"/>
    <property type="evidence" value="ECO:0007669"/>
    <property type="project" value="UniProtKB-KW"/>
</dbReference>
<keyword evidence="3" id="KW-0111">Calcium/phospholipid-binding</keyword>
<reference evidence="4 5" key="1">
    <citation type="submission" date="2014-04" db="EMBL/GenBank/DDBJ databases">
        <authorList>
            <consortium name="International Citrus Genome Consortium"/>
            <person name="Gmitter F."/>
            <person name="Chen C."/>
            <person name="Farmerie W."/>
            <person name="Harkins T."/>
            <person name="Desany B."/>
            <person name="Mohiuddin M."/>
            <person name="Kodira C."/>
            <person name="Borodovsky M."/>
            <person name="Lomsadze A."/>
            <person name="Burns P."/>
            <person name="Jenkins J."/>
            <person name="Prochnik S."/>
            <person name="Shu S."/>
            <person name="Chapman J."/>
            <person name="Pitluck S."/>
            <person name="Schmutz J."/>
            <person name="Rokhsar D."/>
        </authorList>
    </citation>
    <scope>NUCLEOTIDE SEQUENCE</scope>
</reference>
<gene>
    <name evidence="4" type="ORF">CISIN_1g036202mg</name>
</gene>
<dbReference type="PANTHER" id="PTHR10502:SF193">
    <property type="entry name" value="ANNEXIN D8"/>
    <property type="match status" value="1"/>
</dbReference>
<dbReference type="eggNOG" id="KOG0819">
    <property type="taxonomic scope" value="Eukaryota"/>
</dbReference>
<proteinExistence type="inferred from homology"/>
<dbReference type="Pfam" id="PF00191">
    <property type="entry name" value="Annexin"/>
    <property type="match status" value="1"/>
</dbReference>
<dbReference type="STRING" id="2711.A0A067H6A5"/>
<comment type="similarity">
    <text evidence="3">Belongs to the annexin family.</text>
</comment>
<keyword evidence="2 3" id="KW-0041">Annexin</keyword>
<evidence type="ECO:0000313" key="5">
    <source>
        <dbReference type="Proteomes" id="UP000027120"/>
    </source>
</evidence>
<accession>A0A067H6A5</accession>
<dbReference type="PROSITE" id="PS51897">
    <property type="entry name" value="ANNEXIN_2"/>
    <property type="match status" value="1"/>
</dbReference>
<evidence type="ECO:0000256" key="1">
    <source>
        <dbReference type="ARBA" id="ARBA00022737"/>
    </source>
</evidence>
<dbReference type="InterPro" id="IPR037104">
    <property type="entry name" value="Annexin_sf"/>
</dbReference>
<dbReference type="SUPFAM" id="SSF47874">
    <property type="entry name" value="Annexin"/>
    <property type="match status" value="1"/>
</dbReference>
<dbReference type="GO" id="GO:0006950">
    <property type="term" value="P:response to stress"/>
    <property type="evidence" value="ECO:0007669"/>
    <property type="project" value="UniProtKB-ARBA"/>
</dbReference>
<dbReference type="Gene3D" id="1.10.220.10">
    <property type="entry name" value="Annexin"/>
    <property type="match status" value="1"/>
</dbReference>